<keyword evidence="3" id="KW-1185">Reference proteome</keyword>
<evidence type="ECO:0000313" key="3">
    <source>
        <dbReference type="Proteomes" id="UP001177023"/>
    </source>
</evidence>
<proteinExistence type="predicted"/>
<organism evidence="2 3">
    <name type="scientific">Mesorhabditis spiculigera</name>
    <dbReference type="NCBI Taxonomy" id="96644"/>
    <lineage>
        <taxon>Eukaryota</taxon>
        <taxon>Metazoa</taxon>
        <taxon>Ecdysozoa</taxon>
        <taxon>Nematoda</taxon>
        <taxon>Chromadorea</taxon>
        <taxon>Rhabditida</taxon>
        <taxon>Rhabditina</taxon>
        <taxon>Rhabditomorpha</taxon>
        <taxon>Rhabditoidea</taxon>
        <taxon>Rhabditidae</taxon>
        <taxon>Mesorhabditinae</taxon>
        <taxon>Mesorhabditis</taxon>
    </lineage>
</organism>
<sequence>MLGRALVIFALAEAAAAVNSDKAWLGKRRAPLQ</sequence>
<feature type="non-terminal residue" evidence="2">
    <location>
        <position position="1"/>
    </location>
</feature>
<gene>
    <name evidence="2" type="ORF">MSPICULIGERA_LOCUS10987</name>
</gene>
<feature type="signal peptide" evidence="1">
    <location>
        <begin position="1"/>
        <end position="17"/>
    </location>
</feature>
<comment type="caution">
    <text evidence="2">The sequence shown here is derived from an EMBL/GenBank/DDBJ whole genome shotgun (WGS) entry which is preliminary data.</text>
</comment>
<dbReference type="Proteomes" id="UP001177023">
    <property type="component" value="Unassembled WGS sequence"/>
</dbReference>
<accession>A0AA36CRB3</accession>
<dbReference type="AlphaFoldDB" id="A0AA36CRB3"/>
<evidence type="ECO:0000313" key="2">
    <source>
        <dbReference type="EMBL" id="CAJ0572603.1"/>
    </source>
</evidence>
<protein>
    <submittedName>
        <fullName evidence="2">Uncharacterized protein</fullName>
    </submittedName>
</protein>
<reference evidence="2" key="1">
    <citation type="submission" date="2023-06" db="EMBL/GenBank/DDBJ databases">
        <authorList>
            <person name="Delattre M."/>
        </authorList>
    </citation>
    <scope>NUCLEOTIDE SEQUENCE</scope>
    <source>
        <strain evidence="2">AF72</strain>
    </source>
</reference>
<keyword evidence="1" id="KW-0732">Signal</keyword>
<name>A0AA36CRB3_9BILA</name>
<feature type="chain" id="PRO_5041205647" evidence="1">
    <location>
        <begin position="18"/>
        <end position="33"/>
    </location>
</feature>
<evidence type="ECO:0000256" key="1">
    <source>
        <dbReference type="SAM" id="SignalP"/>
    </source>
</evidence>
<dbReference type="EMBL" id="CATQJA010002601">
    <property type="protein sequence ID" value="CAJ0572603.1"/>
    <property type="molecule type" value="Genomic_DNA"/>
</dbReference>